<dbReference type="Proteomes" id="UP000631535">
    <property type="component" value="Unassembled WGS sequence"/>
</dbReference>
<dbReference type="SUPFAM" id="SSF53067">
    <property type="entry name" value="Actin-like ATPase domain"/>
    <property type="match status" value="2"/>
</dbReference>
<dbReference type="Gene3D" id="3.30.420.40">
    <property type="match status" value="3"/>
</dbReference>
<feature type="compositionally biased region" description="Basic and acidic residues" evidence="2">
    <location>
        <begin position="216"/>
        <end position="227"/>
    </location>
</feature>
<dbReference type="InterPro" id="IPR000600">
    <property type="entry name" value="ROK"/>
</dbReference>
<organism evidence="3 4">
    <name type="scientific">Streptomyces daqingensis</name>
    <dbReference type="NCBI Taxonomy" id="1472640"/>
    <lineage>
        <taxon>Bacteria</taxon>
        <taxon>Bacillati</taxon>
        <taxon>Actinomycetota</taxon>
        <taxon>Actinomycetes</taxon>
        <taxon>Kitasatosporales</taxon>
        <taxon>Streptomycetaceae</taxon>
        <taxon>Streptomyces</taxon>
    </lineage>
</organism>
<feature type="region of interest" description="Disordered" evidence="2">
    <location>
        <begin position="474"/>
        <end position="499"/>
    </location>
</feature>
<reference evidence="4" key="1">
    <citation type="journal article" date="2019" name="Int. J. Syst. Evol. Microbiol.">
        <title>The Global Catalogue of Microorganisms (GCM) 10K type strain sequencing project: providing services to taxonomists for standard genome sequencing and annotation.</title>
        <authorList>
            <consortium name="The Broad Institute Genomics Platform"/>
            <consortium name="The Broad Institute Genome Sequencing Center for Infectious Disease"/>
            <person name="Wu L."/>
            <person name="Ma J."/>
        </authorList>
    </citation>
    <scope>NUCLEOTIDE SEQUENCE [LARGE SCALE GENOMIC DNA]</scope>
    <source>
        <strain evidence="4">CGMCC 4.7178</strain>
    </source>
</reference>
<feature type="compositionally biased region" description="Low complexity" evidence="2">
    <location>
        <begin position="239"/>
        <end position="261"/>
    </location>
</feature>
<feature type="compositionally biased region" description="Basic and acidic residues" evidence="2">
    <location>
        <begin position="184"/>
        <end position="205"/>
    </location>
</feature>
<accession>A0ABQ2MNE3</accession>
<evidence type="ECO:0000256" key="1">
    <source>
        <dbReference type="ARBA" id="ARBA00006479"/>
    </source>
</evidence>
<name>A0ABQ2MNE3_9ACTN</name>
<dbReference type="InterPro" id="IPR043129">
    <property type="entry name" value="ATPase_NBD"/>
</dbReference>
<comment type="similarity">
    <text evidence="1">Belongs to the ROK (NagC/XylR) family.</text>
</comment>
<evidence type="ECO:0000256" key="2">
    <source>
        <dbReference type="SAM" id="MobiDB-lite"/>
    </source>
</evidence>
<dbReference type="Gene3D" id="1.10.10.10">
    <property type="entry name" value="Winged helix-like DNA-binding domain superfamily/Winged helix DNA-binding domain"/>
    <property type="match status" value="1"/>
</dbReference>
<dbReference type="InterPro" id="IPR049874">
    <property type="entry name" value="ROK_cs"/>
</dbReference>
<dbReference type="PANTHER" id="PTHR18964">
    <property type="entry name" value="ROK (REPRESSOR, ORF, KINASE) FAMILY"/>
    <property type="match status" value="1"/>
</dbReference>
<evidence type="ECO:0000313" key="3">
    <source>
        <dbReference type="EMBL" id="GGO55798.1"/>
    </source>
</evidence>
<proteinExistence type="inferred from homology"/>
<evidence type="ECO:0000313" key="4">
    <source>
        <dbReference type="Proteomes" id="UP000631535"/>
    </source>
</evidence>
<keyword evidence="4" id="KW-1185">Reference proteome</keyword>
<feature type="region of interest" description="Disordered" evidence="2">
    <location>
        <begin position="174"/>
        <end position="289"/>
    </location>
</feature>
<protein>
    <submittedName>
        <fullName evidence="3">Uncharacterized protein</fullName>
    </submittedName>
</protein>
<feature type="compositionally biased region" description="Gly residues" evidence="2">
    <location>
        <begin position="474"/>
        <end position="493"/>
    </location>
</feature>
<dbReference type="EMBL" id="BMMP01000018">
    <property type="protein sequence ID" value="GGO55798.1"/>
    <property type="molecule type" value="Genomic_DNA"/>
</dbReference>
<dbReference type="Pfam" id="PF00480">
    <property type="entry name" value="ROK"/>
    <property type="match status" value="1"/>
</dbReference>
<gene>
    <name evidence="3" type="ORF">GCM10012287_47900</name>
</gene>
<sequence length="540" mass="54415">MTSEPAMNGGSELVVPYGTSAARVLGLLRVAGQEGASRSELAVRSGLTPQAVSKITARLRSHGLVTEAGRRASTGGKPSTVLRLAPGARHAVGIHLDRDHLLAVLVDLSGSVVAGRTAPLDLGAGAETLLDAVESSVYGLIGAGLPALGAGAAERPAASAEEVAGGELWQQASAGEVWAAPRPPGRDGRVPDEEESGRERLRAVSEEGELWTDTGQEARGEGRREQASDGARAGGQRLPGEAAGEAPAADAEAGRPASDGETGTGTEAGAGAEVRAEAPDDDGTGATGVGGRWGSVLGVGVAAPGPLDHARGVLRQVTGFPEWAGFPLRDELARRLGMPVVVDKDTNAAALGLALRGKETLAYLHLGTGLGAGLVLEGRLHRGRRTGAGEFGHQVLRLDGPPCRCGRRGCAEALCLEAVRRGDTAEAARVLGVAAANLVELLDLDRLLLGGRTVLAEPQAYLDGVAAELRGVRGGGARAPGGRPAGTGQGPGRAGDVPVELVPDGVRTVADGAAQLVLAPLFGRAPAPSRPSPAPGEAVG</sequence>
<dbReference type="InterPro" id="IPR036388">
    <property type="entry name" value="WH-like_DNA-bd_sf"/>
</dbReference>
<dbReference type="PANTHER" id="PTHR18964:SF173">
    <property type="entry name" value="GLUCOKINASE"/>
    <property type="match status" value="1"/>
</dbReference>
<comment type="caution">
    <text evidence="3">The sequence shown here is derived from an EMBL/GenBank/DDBJ whole genome shotgun (WGS) entry which is preliminary data.</text>
</comment>
<dbReference type="PROSITE" id="PS01125">
    <property type="entry name" value="ROK"/>
    <property type="match status" value="1"/>
</dbReference>
<dbReference type="InterPro" id="IPR036390">
    <property type="entry name" value="WH_DNA-bd_sf"/>
</dbReference>
<dbReference type="SUPFAM" id="SSF46785">
    <property type="entry name" value="Winged helix' DNA-binding domain"/>
    <property type="match status" value="1"/>
</dbReference>